<keyword evidence="4 12" id="KW-0812">Transmembrane</keyword>
<feature type="compositionally biased region" description="Low complexity" evidence="11">
    <location>
        <begin position="296"/>
        <end position="310"/>
    </location>
</feature>
<dbReference type="PANTHER" id="PTHR34590:SF10">
    <property type="entry name" value="RECEPTOR-LIKE PROTEIN KINASE HERK 1"/>
    <property type="match status" value="1"/>
</dbReference>
<feature type="domain" description="Malectin-like" evidence="13">
    <location>
        <begin position="26"/>
        <end position="202"/>
    </location>
</feature>
<accession>A0A2Z6N9V8</accession>
<evidence type="ECO:0000256" key="11">
    <source>
        <dbReference type="SAM" id="MobiDB-lite"/>
    </source>
</evidence>
<protein>
    <recommendedName>
        <fullName evidence="13">Malectin-like domain-containing protein</fullName>
    </recommendedName>
</protein>
<feature type="region of interest" description="Disordered" evidence="11">
    <location>
        <begin position="285"/>
        <end position="310"/>
    </location>
</feature>
<evidence type="ECO:0000256" key="2">
    <source>
        <dbReference type="ARBA" id="ARBA00022527"/>
    </source>
</evidence>
<keyword evidence="5" id="KW-0732">Signal</keyword>
<evidence type="ECO:0000256" key="10">
    <source>
        <dbReference type="ARBA" id="ARBA00023180"/>
    </source>
</evidence>
<reference evidence="15" key="1">
    <citation type="journal article" date="2017" name="Front. Plant Sci.">
        <title>Climate Clever Clovers: New Paradigm to Reduce the Environmental Footprint of Ruminants by Breeding Low Methanogenic Forages Utilizing Haplotype Variation.</title>
        <authorList>
            <person name="Kaur P."/>
            <person name="Appels R."/>
            <person name="Bayer P.E."/>
            <person name="Keeble-Gagnere G."/>
            <person name="Wang J."/>
            <person name="Hirakawa H."/>
            <person name="Shirasawa K."/>
            <person name="Vercoe P."/>
            <person name="Stefanova K."/>
            <person name="Durmic Z."/>
            <person name="Nichols P."/>
            <person name="Revell C."/>
            <person name="Isobe S.N."/>
            <person name="Edwards D."/>
            <person name="Erskine W."/>
        </authorList>
    </citation>
    <scope>NUCLEOTIDE SEQUENCE [LARGE SCALE GENOMIC DNA]</scope>
    <source>
        <strain evidence="15">cv. Daliak</strain>
    </source>
</reference>
<evidence type="ECO:0000256" key="9">
    <source>
        <dbReference type="ARBA" id="ARBA00023136"/>
    </source>
</evidence>
<dbReference type="EMBL" id="DF973503">
    <property type="protein sequence ID" value="GAU32735.1"/>
    <property type="molecule type" value="Genomic_DNA"/>
</dbReference>
<keyword evidence="10" id="KW-0325">Glycoprotein</keyword>
<keyword evidence="8 12" id="KW-1133">Transmembrane helix</keyword>
<dbReference type="GO" id="GO:0016020">
    <property type="term" value="C:membrane"/>
    <property type="evidence" value="ECO:0007669"/>
    <property type="project" value="UniProtKB-SubCell"/>
</dbReference>
<dbReference type="FunFam" id="2.60.120.430:FF:000001">
    <property type="entry name" value="Receptor-like protein kinase FERONIA"/>
    <property type="match status" value="1"/>
</dbReference>
<name>A0A2Z6N9V8_TRISU</name>
<evidence type="ECO:0000256" key="5">
    <source>
        <dbReference type="ARBA" id="ARBA00022729"/>
    </source>
</evidence>
<keyword evidence="7" id="KW-0067">ATP-binding</keyword>
<evidence type="ECO:0000256" key="12">
    <source>
        <dbReference type="SAM" id="Phobius"/>
    </source>
</evidence>
<evidence type="ECO:0000256" key="3">
    <source>
        <dbReference type="ARBA" id="ARBA00022679"/>
    </source>
</evidence>
<proteinExistence type="predicted"/>
<keyword evidence="3" id="KW-0808">Transferase</keyword>
<evidence type="ECO:0000256" key="1">
    <source>
        <dbReference type="ARBA" id="ARBA00004479"/>
    </source>
</evidence>
<dbReference type="InterPro" id="IPR045272">
    <property type="entry name" value="ANXUR1/2-like"/>
</dbReference>
<evidence type="ECO:0000259" key="13">
    <source>
        <dbReference type="Pfam" id="PF12819"/>
    </source>
</evidence>
<dbReference type="GO" id="GO:0005524">
    <property type="term" value="F:ATP binding"/>
    <property type="evidence" value="ECO:0007669"/>
    <property type="project" value="UniProtKB-KW"/>
</dbReference>
<comment type="subcellular location">
    <subcellularLocation>
        <location evidence="1">Membrane</location>
        <topology evidence="1">Single-pass type I membrane protein</topology>
    </subcellularLocation>
</comment>
<keyword evidence="15" id="KW-1185">Reference proteome</keyword>
<gene>
    <name evidence="14" type="ORF">TSUD_101560</name>
</gene>
<evidence type="ECO:0000313" key="14">
    <source>
        <dbReference type="EMBL" id="GAU32735.1"/>
    </source>
</evidence>
<evidence type="ECO:0000313" key="15">
    <source>
        <dbReference type="Proteomes" id="UP000242715"/>
    </source>
</evidence>
<evidence type="ECO:0000256" key="4">
    <source>
        <dbReference type="ARBA" id="ARBA00022692"/>
    </source>
</evidence>
<dbReference type="Gene3D" id="2.60.120.430">
    <property type="entry name" value="Galactose-binding lectin"/>
    <property type="match status" value="1"/>
</dbReference>
<evidence type="ECO:0000256" key="7">
    <source>
        <dbReference type="ARBA" id="ARBA00022840"/>
    </source>
</evidence>
<keyword evidence="2" id="KW-0723">Serine/threonine-protein kinase</keyword>
<evidence type="ECO:0000256" key="6">
    <source>
        <dbReference type="ARBA" id="ARBA00022741"/>
    </source>
</evidence>
<sequence length="310" mass="34315">MPYDLFVDQALSLNRFAPFVSGLSERAFETVYRLNIGGTLLSAENDTLGRTWENDQKYLHVNSSVANVSVNPSRIRYPLDYNAEMAPNWVYATAVAMGSAINPNFNISWVFDVDPRFSYYVRLHFCDIISKEMNKLIFNVFINTDIAIARFNLSGTNILAVPYHKDFISNASSDNTLTVSVGPDALSDSKNAIMNELEIMKICNALKSLDGSGSDGSGSSNKHIIVVIVVVVVVKLTLFVLLFAGIPYYRKKKNVALWCIQENMSMRPSMTRVVQMLEGLCTVPKPPKSSNHGNTSSDSYLSAVSLSGPR</sequence>
<keyword evidence="6" id="KW-0547">Nucleotide-binding</keyword>
<keyword evidence="2" id="KW-0418">Kinase</keyword>
<dbReference type="AlphaFoldDB" id="A0A2Z6N9V8"/>
<organism evidence="14 15">
    <name type="scientific">Trifolium subterraneum</name>
    <name type="common">Subterranean clover</name>
    <dbReference type="NCBI Taxonomy" id="3900"/>
    <lineage>
        <taxon>Eukaryota</taxon>
        <taxon>Viridiplantae</taxon>
        <taxon>Streptophyta</taxon>
        <taxon>Embryophyta</taxon>
        <taxon>Tracheophyta</taxon>
        <taxon>Spermatophyta</taxon>
        <taxon>Magnoliopsida</taxon>
        <taxon>eudicotyledons</taxon>
        <taxon>Gunneridae</taxon>
        <taxon>Pentapetalae</taxon>
        <taxon>rosids</taxon>
        <taxon>fabids</taxon>
        <taxon>Fabales</taxon>
        <taxon>Fabaceae</taxon>
        <taxon>Papilionoideae</taxon>
        <taxon>50 kb inversion clade</taxon>
        <taxon>NPAAA clade</taxon>
        <taxon>Hologalegina</taxon>
        <taxon>IRL clade</taxon>
        <taxon>Trifolieae</taxon>
        <taxon>Trifolium</taxon>
    </lineage>
</organism>
<dbReference type="Proteomes" id="UP000242715">
    <property type="component" value="Unassembled WGS sequence"/>
</dbReference>
<dbReference type="PANTHER" id="PTHR34590">
    <property type="entry name" value="OS03G0124300 PROTEIN-RELATED"/>
    <property type="match status" value="1"/>
</dbReference>
<dbReference type="GO" id="GO:0004674">
    <property type="term" value="F:protein serine/threonine kinase activity"/>
    <property type="evidence" value="ECO:0007669"/>
    <property type="project" value="UniProtKB-KW"/>
</dbReference>
<keyword evidence="9 12" id="KW-0472">Membrane</keyword>
<dbReference type="OrthoDB" id="4062651at2759"/>
<feature type="transmembrane region" description="Helical" evidence="12">
    <location>
        <begin position="224"/>
        <end position="244"/>
    </location>
</feature>
<dbReference type="GO" id="GO:0004714">
    <property type="term" value="F:transmembrane receptor protein tyrosine kinase activity"/>
    <property type="evidence" value="ECO:0007669"/>
    <property type="project" value="InterPro"/>
</dbReference>
<dbReference type="Pfam" id="PF12819">
    <property type="entry name" value="Malectin_like"/>
    <property type="match status" value="1"/>
</dbReference>
<evidence type="ECO:0000256" key="8">
    <source>
        <dbReference type="ARBA" id="ARBA00022989"/>
    </source>
</evidence>
<dbReference type="InterPro" id="IPR024788">
    <property type="entry name" value="Malectin-like_Carb-bd_dom"/>
</dbReference>